<evidence type="ECO:0000313" key="2">
    <source>
        <dbReference type="EMBL" id="ERJ90120.1"/>
    </source>
</evidence>
<dbReference type="Pfam" id="PF10105">
    <property type="entry name" value="DUF2344"/>
    <property type="match status" value="1"/>
</dbReference>
<protein>
    <submittedName>
        <fullName evidence="2">Radical SAM-linked protein</fullName>
    </submittedName>
</protein>
<name>U2KDD6_9FIRM</name>
<dbReference type="NCBIfam" id="TIGR03936">
    <property type="entry name" value="sam_1_link_chp"/>
    <property type="match status" value="1"/>
</dbReference>
<dbReference type="HOGENOM" id="CLU_083579_1_0_9"/>
<accession>U2KDD6</accession>
<evidence type="ECO:0000259" key="1">
    <source>
        <dbReference type="Pfam" id="PF10105"/>
    </source>
</evidence>
<dbReference type="eggNOG" id="COG5011">
    <property type="taxonomic scope" value="Bacteria"/>
</dbReference>
<proteinExistence type="predicted"/>
<organism evidence="2 3">
    <name type="scientific">Ruminococcus callidus ATCC 27760</name>
    <dbReference type="NCBI Taxonomy" id="411473"/>
    <lineage>
        <taxon>Bacteria</taxon>
        <taxon>Bacillati</taxon>
        <taxon>Bacillota</taxon>
        <taxon>Clostridia</taxon>
        <taxon>Eubacteriales</taxon>
        <taxon>Oscillospiraceae</taxon>
        <taxon>Ruminococcus</taxon>
    </lineage>
</organism>
<dbReference type="InterPro" id="IPR018768">
    <property type="entry name" value="DUF2344"/>
</dbReference>
<dbReference type="Proteomes" id="UP000016662">
    <property type="component" value="Unassembled WGS sequence"/>
</dbReference>
<dbReference type="PATRIC" id="fig|411473.3.peg.2394"/>
<reference evidence="2 3" key="1">
    <citation type="submission" date="2013-07" db="EMBL/GenBank/DDBJ databases">
        <authorList>
            <person name="Weinstock G."/>
            <person name="Sodergren E."/>
            <person name="Wylie T."/>
            <person name="Fulton L."/>
            <person name="Fulton R."/>
            <person name="Fronick C."/>
            <person name="O'Laughlin M."/>
            <person name="Godfrey J."/>
            <person name="Miner T."/>
            <person name="Herter B."/>
            <person name="Appelbaum E."/>
            <person name="Cordes M."/>
            <person name="Lek S."/>
            <person name="Wollam A."/>
            <person name="Pepin K.H."/>
            <person name="Palsikar V.B."/>
            <person name="Mitreva M."/>
            <person name="Wilson R.K."/>
        </authorList>
    </citation>
    <scope>NUCLEOTIDE SEQUENCE [LARGE SCALE GENOMIC DNA]</scope>
    <source>
        <strain evidence="2 3">ATCC 27760</strain>
    </source>
</reference>
<gene>
    <name evidence="2" type="ORF">RUMCAL_02857</name>
</gene>
<keyword evidence="3" id="KW-1185">Reference proteome</keyword>
<dbReference type="STRING" id="411473.RUMCAL_02857"/>
<sequence length="213" mass="24027">MRFAKTGRARYISHLDLIRCFQRAVCRAKLPAAYSEGFHPHMQTSFATTLPLGFFSTAEQMDLELTEELPCDAVMERLNAVLPEGIRILEAWKGMLAFKKLAYANYTVRIPGESSGELYDSFCAFAAQPEILTEKRTKKGGTKEVDLKPMLEVTGAEALPDALELRLCLPAGSTANLNPMLLLETWKKQTEQTWVSPEICRTELLTEEKQKFF</sequence>
<comment type="caution">
    <text evidence="2">The sequence shown here is derived from an EMBL/GenBank/DDBJ whole genome shotgun (WGS) entry which is preliminary data.</text>
</comment>
<feature type="domain" description="DUF2344" evidence="1">
    <location>
        <begin position="1"/>
        <end position="179"/>
    </location>
</feature>
<dbReference type="EMBL" id="AWVF01000366">
    <property type="protein sequence ID" value="ERJ90120.1"/>
    <property type="molecule type" value="Genomic_DNA"/>
</dbReference>
<dbReference type="AlphaFoldDB" id="U2KDD6"/>
<evidence type="ECO:0000313" key="3">
    <source>
        <dbReference type="Proteomes" id="UP000016662"/>
    </source>
</evidence>